<name>A0A8J7YLR4_9EURY</name>
<gene>
    <name evidence="2" type="ORF">EGD98_20685</name>
</gene>
<accession>A0A8J7YLR4</accession>
<comment type="caution">
    <text evidence="2">The sequence shown here is derived from an EMBL/GenBank/DDBJ whole genome shotgun (WGS) entry which is preliminary data.</text>
</comment>
<dbReference type="Proteomes" id="UP000783863">
    <property type="component" value="Unassembled WGS sequence"/>
</dbReference>
<evidence type="ECO:0000313" key="3">
    <source>
        <dbReference type="Proteomes" id="UP000783863"/>
    </source>
</evidence>
<keyword evidence="1" id="KW-0472">Membrane</keyword>
<evidence type="ECO:0000256" key="1">
    <source>
        <dbReference type="SAM" id="Phobius"/>
    </source>
</evidence>
<feature type="transmembrane region" description="Helical" evidence="1">
    <location>
        <begin position="25"/>
        <end position="45"/>
    </location>
</feature>
<proteinExistence type="predicted"/>
<keyword evidence="3" id="KW-1185">Reference proteome</keyword>
<protein>
    <submittedName>
        <fullName evidence="2">Uncharacterized protein</fullName>
    </submittedName>
</protein>
<keyword evidence="1" id="KW-1133">Transmembrane helix</keyword>
<dbReference type="AlphaFoldDB" id="A0A8J7YLR4"/>
<sequence length="58" mass="6222">MQDPKPANISGSKTVTHSYTHRIDWGYVAAGVGMLAIAFVAYRIFGPDPEDDESGPLA</sequence>
<evidence type="ECO:0000313" key="2">
    <source>
        <dbReference type="EMBL" id="MBX0306063.1"/>
    </source>
</evidence>
<keyword evidence="1" id="KW-0812">Transmembrane</keyword>
<dbReference type="RefSeq" id="WP_220590259.1">
    <property type="nucleotide sequence ID" value="NZ_RKLQ01000008.1"/>
</dbReference>
<organism evidence="2 3">
    <name type="scientific">Haloarcula salinisoli</name>
    <dbReference type="NCBI Taxonomy" id="2487746"/>
    <lineage>
        <taxon>Archaea</taxon>
        <taxon>Methanobacteriati</taxon>
        <taxon>Methanobacteriota</taxon>
        <taxon>Stenosarchaea group</taxon>
        <taxon>Halobacteria</taxon>
        <taxon>Halobacteriales</taxon>
        <taxon>Haloarculaceae</taxon>
        <taxon>Haloarcula</taxon>
    </lineage>
</organism>
<dbReference type="EMBL" id="RKLQ01000008">
    <property type="protein sequence ID" value="MBX0306063.1"/>
    <property type="molecule type" value="Genomic_DNA"/>
</dbReference>
<reference evidence="2" key="1">
    <citation type="submission" date="2021-06" db="EMBL/GenBank/DDBJ databases">
        <title>Halomicroarcula sp. F24A a new haloarchaeum isolated from saline soil.</title>
        <authorList>
            <person name="Duran-Viseras A."/>
            <person name="Sanchez-Porro C."/>
            <person name="Ventosa A."/>
        </authorList>
    </citation>
    <scope>NUCLEOTIDE SEQUENCE</scope>
    <source>
        <strain evidence="2">F24A</strain>
    </source>
</reference>